<evidence type="ECO:0000313" key="3">
    <source>
        <dbReference type="Proteomes" id="UP000770661"/>
    </source>
</evidence>
<reference evidence="2" key="1">
    <citation type="submission" date="2020-07" db="EMBL/GenBank/DDBJ databases">
        <title>The High-quality genome of the commercially important snow crab, Chionoecetes opilio.</title>
        <authorList>
            <person name="Jeong J.-H."/>
            <person name="Ryu S."/>
        </authorList>
    </citation>
    <scope>NUCLEOTIDE SEQUENCE</scope>
    <source>
        <strain evidence="2">MADBK_172401_WGS</strain>
        <tissue evidence="2">Digestive gland</tissue>
    </source>
</reference>
<dbReference type="EMBL" id="JACEEZ010021359">
    <property type="protein sequence ID" value="KAG0713551.1"/>
    <property type="molecule type" value="Genomic_DNA"/>
</dbReference>
<name>A0A8J5CI36_CHIOP</name>
<dbReference type="AlphaFoldDB" id="A0A8J5CI36"/>
<evidence type="ECO:0000256" key="1">
    <source>
        <dbReference type="SAM" id="MobiDB-lite"/>
    </source>
</evidence>
<proteinExistence type="predicted"/>
<feature type="region of interest" description="Disordered" evidence="1">
    <location>
        <begin position="49"/>
        <end position="72"/>
    </location>
</feature>
<organism evidence="2 3">
    <name type="scientific">Chionoecetes opilio</name>
    <name type="common">Atlantic snow crab</name>
    <name type="synonym">Cancer opilio</name>
    <dbReference type="NCBI Taxonomy" id="41210"/>
    <lineage>
        <taxon>Eukaryota</taxon>
        <taxon>Metazoa</taxon>
        <taxon>Ecdysozoa</taxon>
        <taxon>Arthropoda</taxon>
        <taxon>Crustacea</taxon>
        <taxon>Multicrustacea</taxon>
        <taxon>Malacostraca</taxon>
        <taxon>Eumalacostraca</taxon>
        <taxon>Eucarida</taxon>
        <taxon>Decapoda</taxon>
        <taxon>Pleocyemata</taxon>
        <taxon>Brachyura</taxon>
        <taxon>Eubrachyura</taxon>
        <taxon>Majoidea</taxon>
        <taxon>Majidae</taxon>
        <taxon>Chionoecetes</taxon>
    </lineage>
</organism>
<dbReference type="Proteomes" id="UP000770661">
    <property type="component" value="Unassembled WGS sequence"/>
</dbReference>
<protein>
    <submittedName>
        <fullName evidence="2">Uncharacterized protein</fullName>
    </submittedName>
</protein>
<gene>
    <name evidence="2" type="ORF">GWK47_015971</name>
</gene>
<comment type="caution">
    <text evidence="2">The sequence shown here is derived from an EMBL/GenBank/DDBJ whole genome shotgun (WGS) entry which is preliminary data.</text>
</comment>
<accession>A0A8J5CI36</accession>
<feature type="compositionally biased region" description="Low complexity" evidence="1">
    <location>
        <begin position="54"/>
        <end position="63"/>
    </location>
</feature>
<evidence type="ECO:0000313" key="2">
    <source>
        <dbReference type="EMBL" id="KAG0713551.1"/>
    </source>
</evidence>
<sequence length="193" mass="20697">MKSFIHLGVRRGRFGRAPLNPVVWDSLPPTSTGIEVGSSAAACSLGSRLVRGTSPMSPASSSSGQKRVPRHPTATRLWRQDVCPGAILPTVVAWTIVPPEPISMDYHCSPSGWPADPEGDVKKSPPPPVVWPPPGTLQLRRLPLLPPWVVQPHLLPFPGIPAPQYAGHRGSSWPPPLSGDYPGLGGVFLHPFF</sequence>
<keyword evidence="3" id="KW-1185">Reference proteome</keyword>